<keyword evidence="1" id="KW-0812">Transmembrane</keyword>
<comment type="caution">
    <text evidence="2">The sequence shown here is derived from an EMBL/GenBank/DDBJ whole genome shotgun (WGS) entry which is preliminary data.</text>
</comment>
<dbReference type="InterPro" id="IPR021401">
    <property type="entry name" value="DUF3040"/>
</dbReference>
<evidence type="ECO:0000313" key="2">
    <source>
        <dbReference type="EMBL" id="MFF5295340.1"/>
    </source>
</evidence>
<feature type="transmembrane region" description="Helical" evidence="1">
    <location>
        <begin position="38"/>
        <end position="71"/>
    </location>
</feature>
<sequence>MLEPNEKAVFDGMVSQLRANDPRFSHKVDRMCRPRRRLYLVLAILLWTTAPLSIVFGGWTGALMAVVATLYGAHLMLRRGGGANQTLWSSSRRPRTSSS</sequence>
<keyword evidence="1" id="KW-1133">Transmembrane helix</keyword>
<evidence type="ECO:0000313" key="3">
    <source>
        <dbReference type="Proteomes" id="UP001602245"/>
    </source>
</evidence>
<keyword evidence="1" id="KW-0472">Membrane</keyword>
<dbReference type="Pfam" id="PF11239">
    <property type="entry name" value="DUF3040"/>
    <property type="match status" value="1"/>
</dbReference>
<keyword evidence="3" id="KW-1185">Reference proteome</keyword>
<dbReference type="EMBL" id="JBIAZU010000007">
    <property type="protein sequence ID" value="MFF5295340.1"/>
    <property type="molecule type" value="Genomic_DNA"/>
</dbReference>
<protein>
    <submittedName>
        <fullName evidence="2">DUF3040 domain-containing protein</fullName>
    </submittedName>
</protein>
<reference evidence="2 3" key="1">
    <citation type="submission" date="2024-10" db="EMBL/GenBank/DDBJ databases">
        <title>The Natural Products Discovery Center: Release of the First 8490 Sequenced Strains for Exploring Actinobacteria Biosynthetic Diversity.</title>
        <authorList>
            <person name="Kalkreuter E."/>
            <person name="Kautsar S.A."/>
            <person name="Yang D."/>
            <person name="Bader C.D."/>
            <person name="Teijaro C.N."/>
            <person name="Fluegel L."/>
            <person name="Davis C.M."/>
            <person name="Simpson J.R."/>
            <person name="Lauterbach L."/>
            <person name="Steele A.D."/>
            <person name="Gui C."/>
            <person name="Meng S."/>
            <person name="Li G."/>
            <person name="Viehrig K."/>
            <person name="Ye F."/>
            <person name="Su P."/>
            <person name="Kiefer A.F."/>
            <person name="Nichols A."/>
            <person name="Cepeda A.J."/>
            <person name="Yan W."/>
            <person name="Fan B."/>
            <person name="Jiang Y."/>
            <person name="Adhikari A."/>
            <person name="Zheng C.-J."/>
            <person name="Schuster L."/>
            <person name="Cowan T.M."/>
            <person name="Smanski M.J."/>
            <person name="Chevrette M.G."/>
            <person name="De Carvalho L.P.S."/>
            <person name="Shen B."/>
        </authorList>
    </citation>
    <scope>NUCLEOTIDE SEQUENCE [LARGE SCALE GENOMIC DNA]</scope>
    <source>
        <strain evidence="2 3">NPDC000087</strain>
    </source>
</reference>
<name>A0ABW6WQ53_9ACTN</name>
<accession>A0ABW6WQ53</accession>
<dbReference type="RefSeq" id="WP_020515275.1">
    <property type="nucleotide sequence ID" value="NZ_JBIAZU010000007.1"/>
</dbReference>
<organism evidence="2 3">
    <name type="scientific">Paractinoplanes globisporus</name>
    <dbReference type="NCBI Taxonomy" id="113565"/>
    <lineage>
        <taxon>Bacteria</taxon>
        <taxon>Bacillati</taxon>
        <taxon>Actinomycetota</taxon>
        <taxon>Actinomycetes</taxon>
        <taxon>Micromonosporales</taxon>
        <taxon>Micromonosporaceae</taxon>
        <taxon>Paractinoplanes</taxon>
    </lineage>
</organism>
<dbReference type="Proteomes" id="UP001602245">
    <property type="component" value="Unassembled WGS sequence"/>
</dbReference>
<proteinExistence type="predicted"/>
<gene>
    <name evidence="2" type="ORF">ACFY35_38390</name>
</gene>
<evidence type="ECO:0000256" key="1">
    <source>
        <dbReference type="SAM" id="Phobius"/>
    </source>
</evidence>